<dbReference type="EMBL" id="CP007448">
    <property type="protein sequence ID" value="ATX62991.1"/>
    <property type="molecule type" value="Genomic_DNA"/>
</dbReference>
<dbReference type="Proteomes" id="UP000230961">
    <property type="component" value="Chromosome"/>
</dbReference>
<reference evidence="1 2" key="1">
    <citation type="submission" date="2017-11" db="EMBL/GenBank/DDBJ databases">
        <title>The complete genome sequence and comparative genome analysis of Yersinia enterocolitica strain LC20.</title>
        <authorList>
            <person name="Shi G."/>
            <person name="Su M."/>
            <person name="Liang J."/>
            <person name="Gu W."/>
            <person name="Xiao Y."/>
            <person name="Zhang Z."/>
            <person name="Qiu H."/>
            <person name="Duan R."/>
            <person name="Zhang Z."/>
            <person name="Li Y."/>
            <person name="Zhang X."/>
            <person name="Ling Y."/>
            <person name="Song L."/>
            <person name="Chen M."/>
            <person name="Zhao Y."/>
            <person name="Wu J."/>
            <person name="Jing H."/>
            <person name="Xiao J."/>
            <person name="Wang X."/>
        </authorList>
    </citation>
    <scope>NUCLEOTIDE SEQUENCE [LARGE SCALE GENOMIC DNA]</scope>
    <source>
        <strain evidence="1 2">LC20</strain>
    </source>
</reference>
<evidence type="ECO:0000313" key="2">
    <source>
        <dbReference type="Proteomes" id="UP000230961"/>
    </source>
</evidence>
<dbReference type="AlphaFoldDB" id="A0A7U5PGZ4"/>
<evidence type="ECO:0000313" key="1">
    <source>
        <dbReference type="EMBL" id="ATX62991.1"/>
    </source>
</evidence>
<accession>A0A7U5PGZ4</accession>
<proteinExistence type="predicted"/>
<protein>
    <submittedName>
        <fullName evidence="1">Primosome assembly protein PriA</fullName>
    </submittedName>
</protein>
<name>A0A7U5PGZ4_YEREN</name>
<gene>
    <name evidence="1" type="ORF">LC20_09070</name>
</gene>
<sequence>MDVIYCLICHSKQSFTLLCASQFEKTYFRHTFTAN</sequence>
<dbReference type="KEGG" id="yel:LC20_09070"/>
<organism evidence="1 2">
    <name type="scientific">Yersinia enterocolitica LC20</name>
    <dbReference type="NCBI Taxonomy" id="1443113"/>
    <lineage>
        <taxon>Bacteria</taxon>
        <taxon>Pseudomonadati</taxon>
        <taxon>Pseudomonadota</taxon>
        <taxon>Gammaproteobacteria</taxon>
        <taxon>Enterobacterales</taxon>
        <taxon>Yersiniaceae</taxon>
        <taxon>Yersinia</taxon>
    </lineage>
</organism>